<keyword evidence="2 5" id="KW-0812">Transmembrane</keyword>
<sequence length="151" mass="17444">MLIKFLKLPILHCLVSIALMQMITTYFPMPALMAENIRLSGSIATLIIGVIILVSATLKFRQLRTNIKPFQEPNKLITTNVFGISRNPIYLGFVLISLSAAFYFNQLSAFLPVLMLFLLANYWYIPHEERDAARIFGPEFETYKTRVRRWL</sequence>
<feature type="transmembrane region" description="Helical" evidence="5">
    <location>
        <begin position="9"/>
        <end position="27"/>
    </location>
</feature>
<evidence type="ECO:0000313" key="6">
    <source>
        <dbReference type="EMBL" id="ACT58281.1"/>
    </source>
</evidence>
<keyword evidence="4 5" id="KW-0472">Membrane</keyword>
<feature type="transmembrane region" description="Helical" evidence="5">
    <location>
        <begin position="39"/>
        <end position="60"/>
    </location>
</feature>
<evidence type="ECO:0000256" key="4">
    <source>
        <dbReference type="ARBA" id="ARBA00023136"/>
    </source>
</evidence>
<gene>
    <name evidence="6" type="ordered locus">Hbal_0579</name>
</gene>
<dbReference type="HOGENOM" id="CLU_065200_4_0_5"/>
<dbReference type="eggNOG" id="COG2020">
    <property type="taxonomic scope" value="Bacteria"/>
</dbReference>
<keyword evidence="6" id="KW-0808">Transferase</keyword>
<evidence type="ECO:0000313" key="7">
    <source>
        <dbReference type="Proteomes" id="UP000002745"/>
    </source>
</evidence>
<accession>C6XNM8</accession>
<dbReference type="Proteomes" id="UP000002745">
    <property type="component" value="Chromosome"/>
</dbReference>
<protein>
    <submittedName>
        <fullName evidence="6">Isoprenylcysteine carboxyl methyltransferase</fullName>
    </submittedName>
</protein>
<keyword evidence="3 5" id="KW-1133">Transmembrane helix</keyword>
<dbReference type="GO" id="GO:0008168">
    <property type="term" value="F:methyltransferase activity"/>
    <property type="evidence" value="ECO:0007669"/>
    <property type="project" value="UniProtKB-KW"/>
</dbReference>
<dbReference type="GO" id="GO:0012505">
    <property type="term" value="C:endomembrane system"/>
    <property type="evidence" value="ECO:0007669"/>
    <property type="project" value="UniProtKB-SubCell"/>
</dbReference>
<dbReference type="Pfam" id="PF04191">
    <property type="entry name" value="PEMT"/>
    <property type="match status" value="1"/>
</dbReference>
<evidence type="ECO:0000256" key="2">
    <source>
        <dbReference type="ARBA" id="ARBA00022692"/>
    </source>
</evidence>
<dbReference type="PANTHER" id="PTHR12714:SF11">
    <property type="entry name" value="PROTEIN C-TERMINAL S-ISOPRENYLCYSTEINE CARBOXYL O-METHYLTRANSFERASE"/>
    <property type="match status" value="1"/>
</dbReference>
<evidence type="ECO:0000256" key="3">
    <source>
        <dbReference type="ARBA" id="ARBA00022989"/>
    </source>
</evidence>
<dbReference type="OrthoDB" id="9811969at2"/>
<reference evidence="7" key="1">
    <citation type="journal article" date="2011" name="J. Bacteriol.">
        <title>Genome sequences of eight morphologically diverse alphaproteobacteria.</title>
        <authorList>
            <consortium name="US DOE Joint Genome Institute"/>
            <person name="Brown P.J."/>
            <person name="Kysela D.T."/>
            <person name="Buechlein A."/>
            <person name="Hemmerich C."/>
            <person name="Brun Y.V."/>
        </authorList>
    </citation>
    <scope>NUCLEOTIDE SEQUENCE [LARGE SCALE GENOMIC DNA]</scope>
    <source>
        <strain evidence="7">ATCC 49814 / DSM 5838 / IFAM 1418</strain>
    </source>
</reference>
<dbReference type="KEGG" id="hba:Hbal_0579"/>
<comment type="subcellular location">
    <subcellularLocation>
        <location evidence="1">Endomembrane system</location>
        <topology evidence="1">Multi-pass membrane protein</topology>
    </subcellularLocation>
</comment>
<dbReference type="RefSeq" id="WP_015826431.1">
    <property type="nucleotide sequence ID" value="NC_012982.1"/>
</dbReference>
<name>C6XNM8_HIRBI</name>
<evidence type="ECO:0000256" key="5">
    <source>
        <dbReference type="SAM" id="Phobius"/>
    </source>
</evidence>
<dbReference type="EMBL" id="CP001678">
    <property type="protein sequence ID" value="ACT58281.1"/>
    <property type="molecule type" value="Genomic_DNA"/>
</dbReference>
<organism evidence="6 7">
    <name type="scientific">Hirschia baltica (strain ATCC 49814 / DSM 5838 / IFAM 1418)</name>
    <dbReference type="NCBI Taxonomy" id="582402"/>
    <lineage>
        <taxon>Bacteria</taxon>
        <taxon>Pseudomonadati</taxon>
        <taxon>Pseudomonadota</taxon>
        <taxon>Alphaproteobacteria</taxon>
        <taxon>Hyphomonadales</taxon>
        <taxon>Hyphomonadaceae</taxon>
        <taxon>Hirschia</taxon>
    </lineage>
</organism>
<dbReference type="GO" id="GO:0032259">
    <property type="term" value="P:methylation"/>
    <property type="evidence" value="ECO:0007669"/>
    <property type="project" value="UniProtKB-KW"/>
</dbReference>
<proteinExistence type="predicted"/>
<dbReference type="PANTHER" id="PTHR12714">
    <property type="entry name" value="PROTEIN-S ISOPRENYLCYSTEINE O-METHYLTRANSFERASE"/>
    <property type="match status" value="1"/>
</dbReference>
<dbReference type="InterPro" id="IPR007318">
    <property type="entry name" value="Phopholipid_MeTrfase"/>
</dbReference>
<evidence type="ECO:0000256" key="1">
    <source>
        <dbReference type="ARBA" id="ARBA00004127"/>
    </source>
</evidence>
<feature type="transmembrane region" description="Helical" evidence="5">
    <location>
        <begin position="109"/>
        <end position="125"/>
    </location>
</feature>
<dbReference type="AlphaFoldDB" id="C6XNM8"/>
<feature type="transmembrane region" description="Helical" evidence="5">
    <location>
        <begin position="81"/>
        <end position="103"/>
    </location>
</feature>
<keyword evidence="7" id="KW-1185">Reference proteome</keyword>
<keyword evidence="6" id="KW-0489">Methyltransferase</keyword>
<dbReference type="Gene3D" id="1.20.120.1630">
    <property type="match status" value="1"/>
</dbReference>